<feature type="transmembrane region" description="Helical" evidence="1">
    <location>
        <begin position="648"/>
        <end position="666"/>
    </location>
</feature>
<dbReference type="EMBL" id="JAKKPZ010000024">
    <property type="protein sequence ID" value="KAI1710763.1"/>
    <property type="molecule type" value="Genomic_DNA"/>
</dbReference>
<keyword evidence="2" id="KW-0732">Signal</keyword>
<feature type="transmembrane region" description="Helical" evidence="1">
    <location>
        <begin position="873"/>
        <end position="893"/>
    </location>
</feature>
<comment type="caution">
    <text evidence="3">The sequence shown here is derived from an EMBL/GenBank/DDBJ whole genome shotgun (WGS) entry which is preliminary data.</text>
</comment>
<reference evidence="3" key="1">
    <citation type="submission" date="2022-01" db="EMBL/GenBank/DDBJ databases">
        <title>Genome Sequence Resource for Two Populations of Ditylenchus destructor, the Migratory Endoparasitic Phytonematode.</title>
        <authorList>
            <person name="Zhang H."/>
            <person name="Lin R."/>
            <person name="Xie B."/>
        </authorList>
    </citation>
    <scope>NUCLEOTIDE SEQUENCE</scope>
    <source>
        <strain evidence="3">BazhouSP</strain>
    </source>
</reference>
<gene>
    <name evidence="3" type="ORF">DdX_10462</name>
</gene>
<feature type="chain" id="PRO_5041908468" evidence="2">
    <location>
        <begin position="20"/>
        <end position="956"/>
    </location>
</feature>
<evidence type="ECO:0000256" key="2">
    <source>
        <dbReference type="SAM" id="SignalP"/>
    </source>
</evidence>
<dbReference type="AlphaFoldDB" id="A0AAD4MXV2"/>
<feature type="transmembrane region" description="Helical" evidence="1">
    <location>
        <begin position="905"/>
        <end position="927"/>
    </location>
</feature>
<feature type="transmembrane region" description="Helical" evidence="1">
    <location>
        <begin position="776"/>
        <end position="793"/>
    </location>
</feature>
<evidence type="ECO:0000313" key="4">
    <source>
        <dbReference type="Proteomes" id="UP001201812"/>
    </source>
</evidence>
<accession>A0AAD4MXV2</accession>
<dbReference type="PANTHER" id="PTHR12011">
    <property type="entry name" value="ADHESION G-PROTEIN COUPLED RECEPTOR"/>
    <property type="match status" value="1"/>
</dbReference>
<keyword evidence="1" id="KW-0812">Transmembrane</keyword>
<protein>
    <submittedName>
        <fullName evidence="3">MeTHuselah like protein</fullName>
    </submittedName>
</protein>
<name>A0AAD4MXV2_9BILA</name>
<organism evidence="3 4">
    <name type="scientific">Ditylenchus destructor</name>
    <dbReference type="NCBI Taxonomy" id="166010"/>
    <lineage>
        <taxon>Eukaryota</taxon>
        <taxon>Metazoa</taxon>
        <taxon>Ecdysozoa</taxon>
        <taxon>Nematoda</taxon>
        <taxon>Chromadorea</taxon>
        <taxon>Rhabditida</taxon>
        <taxon>Tylenchina</taxon>
        <taxon>Tylenchomorpha</taxon>
        <taxon>Sphaerularioidea</taxon>
        <taxon>Anguinidae</taxon>
        <taxon>Anguininae</taxon>
        <taxon>Ditylenchus</taxon>
    </lineage>
</organism>
<feature type="transmembrane region" description="Helical" evidence="1">
    <location>
        <begin position="813"/>
        <end position="838"/>
    </location>
</feature>
<keyword evidence="1" id="KW-1133">Transmembrane helix</keyword>
<evidence type="ECO:0000313" key="3">
    <source>
        <dbReference type="EMBL" id="KAI1710763.1"/>
    </source>
</evidence>
<dbReference type="GO" id="GO:0005886">
    <property type="term" value="C:plasma membrane"/>
    <property type="evidence" value="ECO:0007669"/>
    <property type="project" value="TreeGrafter"/>
</dbReference>
<keyword evidence="4" id="KW-1185">Reference proteome</keyword>
<dbReference type="Proteomes" id="UP001201812">
    <property type="component" value="Unassembled WGS sequence"/>
</dbReference>
<feature type="transmembrane region" description="Helical" evidence="1">
    <location>
        <begin position="737"/>
        <end position="755"/>
    </location>
</feature>
<evidence type="ECO:0000256" key="1">
    <source>
        <dbReference type="SAM" id="Phobius"/>
    </source>
</evidence>
<feature type="transmembrane region" description="Helical" evidence="1">
    <location>
        <begin position="701"/>
        <end position="717"/>
    </location>
</feature>
<feature type="signal peptide" evidence="2">
    <location>
        <begin position="1"/>
        <end position="19"/>
    </location>
</feature>
<dbReference type="PANTHER" id="PTHR12011:SF465">
    <property type="entry name" value="GPS DOMAIN-CONTAINING PROTEIN"/>
    <property type="match status" value="1"/>
</dbReference>
<sequence length="956" mass="109637">MRIKLLVSFLLYYTTCVMTGDYFIYMELCYDESCYKVDINVTTRVDGTDTMVRTTCSTPTAIDPRERMRELMVIQTVNLSQTYVFCNEIISDEKRISPYGYLGIFSVPALSVQRALKDEVLQYSDLRLRVNFTDKERFPVPHFMLNLSSDFQYCTSLQERTNKVCACDQPGEAVRYCNNITNTAFVKGNVNKVYHVYGEVASPGYVPHKYYFRLLIDMPTSKWAGSVHIYHNIYELFEPQLSKMTVLWKQITTGNASRFGYGTYIYDSPYVVFAKSVYSDVILELAFFEIKLWYDHFILGECHMIQLSPFAKYCYCMLGNRTEDFCGSVGRATLSEFSLIPTKHRLTLDAGSSTMPTLNNRTNVSITGIPNNIIVANTTVASTTHLEELINDVEDSAKKETLSEDEAKDAFIAMDSILNQDTFDETTSNKLLNIFSNLTKAAGEITFDGGKNFVLLKKFVNCSESPDWPSLNLDPKQSTSSMQNIGASQLETSTSSIELIPNNICESSTTNKDFVLIQYGFRNRKLFPINEAKECELDYHFAPYNVPIILSAKLLETSSLKEIHQLDTKLAIVRLRFRIKNRRIPLHGTTKFAYWHNRKWVATDADIQLSDDNLLAEISHLTDFTLLVDGLKSDPLLCDPFLDKFSKLLNIVSLNSLIFLIFFSILRRYRLLASLYRQTMECQSGEKQVKKTNADIITTKILYYIFLSLFYASFTIFTDSRQMVYQIPCPIAARISYYFLLSCVCSVIVQSTILLKLFTGSPRCEQVLNVSTKPRFILCFSITLPCAIMFVLECTYNEIFERDDSYCWIRPDYTLAAVVLPLSGLIFHALVCFVCILAKVQLQGVSELFRLLSNRKIRRIVAGKRQRKSAATVMDRILSLFCIQIMLGLPWVFQYLAASSPRLVISHYIFTIAVGSQGILLFLFFVYRHCRTRQRRKPFKHSVVFTNLQDPIRRRK</sequence>
<proteinExistence type="predicted"/>
<keyword evidence="1" id="KW-0472">Membrane</keyword>